<dbReference type="FunFam" id="3.40.50.150:FF:000017">
    <property type="entry name" value="probable 18S rRNA (Guanine-N(7))-methyltransferase"/>
    <property type="match status" value="1"/>
</dbReference>
<organism evidence="12">
    <name type="scientific">Guillardia theta (strain CCMP2712)</name>
    <name type="common">Cryptophyte</name>
    <dbReference type="NCBI Taxonomy" id="905079"/>
    <lineage>
        <taxon>Eukaryota</taxon>
        <taxon>Cryptophyceae</taxon>
        <taxon>Pyrenomonadales</taxon>
        <taxon>Geminigeraceae</taxon>
        <taxon>Guillardia</taxon>
    </lineage>
</organism>
<accession>L1IXU7</accession>
<dbReference type="OMA" id="WIQEKKE"/>
<dbReference type="InterPro" id="IPR022238">
    <property type="entry name" value="Bud23_C"/>
</dbReference>
<dbReference type="eggNOG" id="KOG1541">
    <property type="taxonomic scope" value="Eukaryota"/>
</dbReference>
<reference evidence="14" key="2">
    <citation type="submission" date="2012-11" db="EMBL/GenBank/DDBJ databases">
        <authorList>
            <person name="Kuo A."/>
            <person name="Curtis B.A."/>
            <person name="Tanifuji G."/>
            <person name="Burki F."/>
            <person name="Gruber A."/>
            <person name="Irimia M."/>
            <person name="Maruyama S."/>
            <person name="Arias M.C."/>
            <person name="Ball S.G."/>
            <person name="Gile G.H."/>
            <person name="Hirakawa Y."/>
            <person name="Hopkins J.F."/>
            <person name="Rensing S.A."/>
            <person name="Schmutz J."/>
            <person name="Symeonidi A."/>
            <person name="Elias M."/>
            <person name="Eveleigh R.J."/>
            <person name="Herman E.K."/>
            <person name="Klute M.J."/>
            <person name="Nakayama T."/>
            <person name="Obornik M."/>
            <person name="Reyes-Prieto A."/>
            <person name="Armbrust E.V."/>
            <person name="Aves S.J."/>
            <person name="Beiko R.G."/>
            <person name="Coutinho P."/>
            <person name="Dacks J.B."/>
            <person name="Durnford D.G."/>
            <person name="Fast N.M."/>
            <person name="Green B.R."/>
            <person name="Grisdale C."/>
            <person name="Hempe F."/>
            <person name="Henrissat B."/>
            <person name="Hoppner M.P."/>
            <person name="Ishida K.-I."/>
            <person name="Kim E."/>
            <person name="Koreny L."/>
            <person name="Kroth P.G."/>
            <person name="Liu Y."/>
            <person name="Malik S.-B."/>
            <person name="Maier U.G."/>
            <person name="McRose D."/>
            <person name="Mock T."/>
            <person name="Neilson J.A."/>
            <person name="Onodera N.T."/>
            <person name="Poole A.M."/>
            <person name="Pritham E.J."/>
            <person name="Richards T.A."/>
            <person name="Rocap G."/>
            <person name="Roy S.W."/>
            <person name="Sarai C."/>
            <person name="Schaack S."/>
            <person name="Shirato S."/>
            <person name="Slamovits C.H."/>
            <person name="Spencer D.F."/>
            <person name="Suzuki S."/>
            <person name="Worden A.Z."/>
            <person name="Zauner S."/>
            <person name="Barry K."/>
            <person name="Bell C."/>
            <person name="Bharti A.K."/>
            <person name="Crow J.A."/>
            <person name="Grimwood J."/>
            <person name="Kramer R."/>
            <person name="Lindquist E."/>
            <person name="Lucas S."/>
            <person name="Salamov A."/>
            <person name="McFadden G.I."/>
            <person name="Lane C.E."/>
            <person name="Keeling P.J."/>
            <person name="Gray M.W."/>
            <person name="Grigoriev I.V."/>
            <person name="Archibald J.M."/>
        </authorList>
    </citation>
    <scope>NUCLEOTIDE SEQUENCE</scope>
    <source>
        <strain evidence="14">CCMP2712</strain>
    </source>
</reference>
<dbReference type="Pfam" id="PF08241">
    <property type="entry name" value="Methyltransf_11"/>
    <property type="match status" value="1"/>
</dbReference>
<dbReference type="InterPro" id="IPR039769">
    <property type="entry name" value="Bud23-like"/>
</dbReference>
<evidence type="ECO:0000256" key="5">
    <source>
        <dbReference type="ARBA" id="ARBA00022603"/>
    </source>
</evidence>
<name>L1IXU7_GUITC</name>
<evidence type="ECO:0000256" key="3">
    <source>
        <dbReference type="ARBA" id="ARBA00005547"/>
    </source>
</evidence>
<dbReference type="GO" id="GO:0005737">
    <property type="term" value="C:cytoplasm"/>
    <property type="evidence" value="ECO:0007669"/>
    <property type="project" value="UniProtKB-SubCell"/>
</dbReference>
<evidence type="ECO:0008006" key="15">
    <source>
        <dbReference type="Google" id="ProtNLM"/>
    </source>
</evidence>
<keyword evidence="7" id="KW-0949">S-adenosyl-L-methionine</keyword>
<keyword evidence="8" id="KW-0539">Nucleus</keyword>
<dbReference type="GO" id="GO:0005730">
    <property type="term" value="C:nucleolus"/>
    <property type="evidence" value="ECO:0007669"/>
    <property type="project" value="UniProtKB-ARBA"/>
</dbReference>
<feature type="domain" description="Methyltransferase type 11" evidence="10">
    <location>
        <begin position="53"/>
        <end position="155"/>
    </location>
</feature>
<sequence length="278" mass="31317">MSRPEHVAPPELFYSRDEAKKYATSSRMREIQTSLTERAIELLALPDENSYVLDIGCGSGLSGECLTEAGHVWVGCDISKDMLEVSKEQEVEGDVILNDMGQGLPFRPGTFDGCVSISAIQWLCNAETSTSNPYRRLLTFFTSLYRSLVQGGRAVLQWYPENPQQMELVTSCAMRCGFGGGLLVDYPHSTRAKKYFLVIYAGQRDGQIHKAPKALGTEDAQNEARFENKRDRAHKGKRGREDISKKEWVKNKKQRQRAQGKAVPEDSKYTARRRGPKF</sequence>
<comment type="similarity">
    <text evidence="3">Belongs to the class I-like SAM-binding methyltransferase superfamily. BUD23/WBSCR22 family.</text>
</comment>
<feature type="region of interest" description="Disordered" evidence="9">
    <location>
        <begin position="212"/>
        <end position="278"/>
    </location>
</feature>
<evidence type="ECO:0000256" key="1">
    <source>
        <dbReference type="ARBA" id="ARBA00004123"/>
    </source>
</evidence>
<dbReference type="GO" id="GO:0016435">
    <property type="term" value="F:rRNA (guanine) methyltransferase activity"/>
    <property type="evidence" value="ECO:0007669"/>
    <property type="project" value="InterPro"/>
</dbReference>
<dbReference type="PANTHER" id="PTHR12734">
    <property type="entry name" value="METHYLTRANSFERASE-RELATED"/>
    <property type="match status" value="1"/>
</dbReference>
<dbReference type="Gene3D" id="3.40.50.150">
    <property type="entry name" value="Vaccinia Virus protein VP39"/>
    <property type="match status" value="1"/>
</dbReference>
<evidence type="ECO:0000256" key="8">
    <source>
        <dbReference type="ARBA" id="ARBA00023242"/>
    </source>
</evidence>
<feature type="compositionally biased region" description="Basic and acidic residues" evidence="9">
    <location>
        <begin position="239"/>
        <end position="250"/>
    </location>
</feature>
<evidence type="ECO:0000259" key="11">
    <source>
        <dbReference type="Pfam" id="PF12589"/>
    </source>
</evidence>
<gene>
    <name evidence="12" type="ORF">GUITHDRAFT_154045</name>
</gene>
<evidence type="ECO:0000313" key="14">
    <source>
        <dbReference type="Proteomes" id="UP000011087"/>
    </source>
</evidence>
<evidence type="ECO:0000256" key="7">
    <source>
        <dbReference type="ARBA" id="ARBA00022691"/>
    </source>
</evidence>
<dbReference type="STRING" id="905079.L1IXU7"/>
<dbReference type="InterPro" id="IPR013216">
    <property type="entry name" value="Methyltransf_11"/>
</dbReference>
<dbReference type="Pfam" id="PF12589">
    <property type="entry name" value="WBS_methylT"/>
    <property type="match status" value="1"/>
</dbReference>
<evidence type="ECO:0000256" key="9">
    <source>
        <dbReference type="SAM" id="MobiDB-lite"/>
    </source>
</evidence>
<keyword evidence="6" id="KW-0808">Transferase</keyword>
<dbReference type="EnsemblProtists" id="EKX40660">
    <property type="protein sequence ID" value="EKX40660"/>
    <property type="gene ID" value="GUITHDRAFT_154045"/>
</dbReference>
<protein>
    <recommendedName>
        <fullName evidence="15">Methyltransferase type 11 domain-containing protein</fullName>
    </recommendedName>
</protein>
<dbReference type="SUPFAM" id="SSF53335">
    <property type="entry name" value="S-adenosyl-L-methionine-dependent methyltransferases"/>
    <property type="match status" value="1"/>
</dbReference>
<dbReference type="Proteomes" id="UP000011087">
    <property type="component" value="Unassembled WGS sequence"/>
</dbReference>
<dbReference type="InterPro" id="IPR029063">
    <property type="entry name" value="SAM-dependent_MTases_sf"/>
</dbReference>
<feature type="domain" description="18S rRNA (guanine(1575)-N(7))-methyltransferase Bud23 C-terminal" evidence="11">
    <location>
        <begin position="207"/>
        <end position="275"/>
    </location>
</feature>
<reference evidence="13" key="3">
    <citation type="submission" date="2015-06" db="UniProtKB">
        <authorList>
            <consortium name="EnsemblProtists"/>
        </authorList>
    </citation>
    <scope>IDENTIFICATION</scope>
</reference>
<keyword evidence="4" id="KW-0963">Cytoplasm</keyword>
<proteinExistence type="inferred from homology"/>
<evidence type="ECO:0000313" key="13">
    <source>
        <dbReference type="EnsemblProtists" id="EKX40660"/>
    </source>
</evidence>
<evidence type="ECO:0000256" key="4">
    <source>
        <dbReference type="ARBA" id="ARBA00022490"/>
    </source>
</evidence>
<evidence type="ECO:0000313" key="12">
    <source>
        <dbReference type="EMBL" id="EKX40660.1"/>
    </source>
</evidence>
<reference evidence="12 14" key="1">
    <citation type="journal article" date="2012" name="Nature">
        <title>Algal genomes reveal evolutionary mosaicism and the fate of nucleomorphs.</title>
        <authorList>
            <consortium name="DOE Joint Genome Institute"/>
            <person name="Curtis B.A."/>
            <person name="Tanifuji G."/>
            <person name="Burki F."/>
            <person name="Gruber A."/>
            <person name="Irimia M."/>
            <person name="Maruyama S."/>
            <person name="Arias M.C."/>
            <person name="Ball S.G."/>
            <person name="Gile G.H."/>
            <person name="Hirakawa Y."/>
            <person name="Hopkins J.F."/>
            <person name="Kuo A."/>
            <person name="Rensing S.A."/>
            <person name="Schmutz J."/>
            <person name="Symeonidi A."/>
            <person name="Elias M."/>
            <person name="Eveleigh R.J."/>
            <person name="Herman E.K."/>
            <person name="Klute M.J."/>
            <person name="Nakayama T."/>
            <person name="Obornik M."/>
            <person name="Reyes-Prieto A."/>
            <person name="Armbrust E.V."/>
            <person name="Aves S.J."/>
            <person name="Beiko R.G."/>
            <person name="Coutinho P."/>
            <person name="Dacks J.B."/>
            <person name="Durnford D.G."/>
            <person name="Fast N.M."/>
            <person name="Green B.R."/>
            <person name="Grisdale C.J."/>
            <person name="Hempel F."/>
            <person name="Henrissat B."/>
            <person name="Hoppner M.P."/>
            <person name="Ishida K."/>
            <person name="Kim E."/>
            <person name="Koreny L."/>
            <person name="Kroth P.G."/>
            <person name="Liu Y."/>
            <person name="Malik S.B."/>
            <person name="Maier U.G."/>
            <person name="McRose D."/>
            <person name="Mock T."/>
            <person name="Neilson J.A."/>
            <person name="Onodera N.T."/>
            <person name="Poole A.M."/>
            <person name="Pritham E.J."/>
            <person name="Richards T.A."/>
            <person name="Rocap G."/>
            <person name="Roy S.W."/>
            <person name="Sarai C."/>
            <person name="Schaack S."/>
            <person name="Shirato S."/>
            <person name="Slamovits C.H."/>
            <person name="Spencer D.F."/>
            <person name="Suzuki S."/>
            <person name="Worden A.Z."/>
            <person name="Zauner S."/>
            <person name="Barry K."/>
            <person name="Bell C."/>
            <person name="Bharti A.K."/>
            <person name="Crow J.A."/>
            <person name="Grimwood J."/>
            <person name="Kramer R."/>
            <person name="Lindquist E."/>
            <person name="Lucas S."/>
            <person name="Salamov A."/>
            <person name="McFadden G.I."/>
            <person name="Lane C.E."/>
            <person name="Keeling P.J."/>
            <person name="Gray M.W."/>
            <person name="Grigoriev I.V."/>
            <person name="Archibald J.M."/>
        </authorList>
    </citation>
    <scope>NUCLEOTIDE SEQUENCE</scope>
    <source>
        <strain evidence="12 14">CCMP2712</strain>
    </source>
</reference>
<evidence type="ECO:0000256" key="6">
    <source>
        <dbReference type="ARBA" id="ARBA00022679"/>
    </source>
</evidence>
<dbReference type="CDD" id="cd02440">
    <property type="entry name" value="AdoMet_MTases"/>
    <property type="match status" value="1"/>
</dbReference>
<dbReference type="PaxDb" id="55529-EKX40660"/>
<dbReference type="GeneID" id="17297287"/>
<evidence type="ECO:0000259" key="10">
    <source>
        <dbReference type="Pfam" id="PF08241"/>
    </source>
</evidence>
<dbReference type="KEGG" id="gtt:GUITHDRAFT_154045"/>
<keyword evidence="14" id="KW-1185">Reference proteome</keyword>
<dbReference type="PANTHER" id="PTHR12734:SF0">
    <property type="entry name" value="18S RRNA (GUANINE-N(7))-METHYLTRANSFERASE-RELATED"/>
    <property type="match status" value="1"/>
</dbReference>
<dbReference type="OrthoDB" id="2877at2759"/>
<dbReference type="EMBL" id="JH993029">
    <property type="protein sequence ID" value="EKX40660.1"/>
    <property type="molecule type" value="Genomic_DNA"/>
</dbReference>
<keyword evidence="5" id="KW-0489">Methyltransferase</keyword>
<dbReference type="HOGENOM" id="CLU_055194_0_2_1"/>
<comment type="subcellular location">
    <subcellularLocation>
        <location evidence="2">Cytoplasm</location>
    </subcellularLocation>
    <subcellularLocation>
        <location evidence="1">Nucleus</location>
    </subcellularLocation>
</comment>
<dbReference type="RefSeq" id="XP_005827640.1">
    <property type="nucleotide sequence ID" value="XM_005827583.1"/>
</dbReference>
<dbReference type="AlphaFoldDB" id="L1IXU7"/>
<dbReference type="GO" id="GO:0070476">
    <property type="term" value="P:rRNA (guanine-N7)-methylation"/>
    <property type="evidence" value="ECO:0007669"/>
    <property type="project" value="InterPro"/>
</dbReference>
<evidence type="ECO:0000256" key="2">
    <source>
        <dbReference type="ARBA" id="ARBA00004496"/>
    </source>
</evidence>